<feature type="region of interest" description="Disordered" evidence="1">
    <location>
        <begin position="322"/>
        <end position="389"/>
    </location>
</feature>
<protein>
    <submittedName>
        <fullName evidence="2">Uncharacterized protein</fullName>
    </submittedName>
</protein>
<dbReference type="Proteomes" id="UP000481861">
    <property type="component" value="Unassembled WGS sequence"/>
</dbReference>
<feature type="compositionally biased region" description="Basic residues" evidence="1">
    <location>
        <begin position="329"/>
        <end position="338"/>
    </location>
</feature>
<feature type="compositionally biased region" description="Basic and acidic residues" evidence="1">
    <location>
        <begin position="347"/>
        <end position="375"/>
    </location>
</feature>
<dbReference type="AlphaFoldDB" id="A0A7C8MA18"/>
<organism evidence="2 3">
    <name type="scientific">Massariosphaeria phaeospora</name>
    <dbReference type="NCBI Taxonomy" id="100035"/>
    <lineage>
        <taxon>Eukaryota</taxon>
        <taxon>Fungi</taxon>
        <taxon>Dikarya</taxon>
        <taxon>Ascomycota</taxon>
        <taxon>Pezizomycotina</taxon>
        <taxon>Dothideomycetes</taxon>
        <taxon>Pleosporomycetidae</taxon>
        <taxon>Pleosporales</taxon>
        <taxon>Pleosporales incertae sedis</taxon>
        <taxon>Massariosphaeria</taxon>
    </lineage>
</organism>
<evidence type="ECO:0000313" key="3">
    <source>
        <dbReference type="Proteomes" id="UP000481861"/>
    </source>
</evidence>
<proteinExistence type="predicted"/>
<evidence type="ECO:0000256" key="1">
    <source>
        <dbReference type="SAM" id="MobiDB-lite"/>
    </source>
</evidence>
<name>A0A7C8MA18_9PLEO</name>
<comment type="caution">
    <text evidence="2">The sequence shown here is derived from an EMBL/GenBank/DDBJ whole genome shotgun (WGS) entry which is preliminary data.</text>
</comment>
<dbReference type="EMBL" id="JAADJZ010000021">
    <property type="protein sequence ID" value="KAF2867862.1"/>
    <property type="molecule type" value="Genomic_DNA"/>
</dbReference>
<dbReference type="OrthoDB" id="3800774at2759"/>
<keyword evidence="3" id="KW-1185">Reference proteome</keyword>
<accession>A0A7C8MA18</accession>
<sequence length="404" mass="45604">MRRREQVASQPRSHLRPEKRLSRRSHPRKRRRLSPLREESSPPLPSPPRLMLRLPLPPAPAPAPLPEIMISSSPPLPPQPLYTISIQYRLRVNGAAVGADSQMSERAIFALEDAENQFLEMVDSPASRIEGREYRWVSKSVSYRAAFKGRSMFKTIALPDFGDLAGGRLLQQMDAEALRHKADQMDLKFEALVDCEAIKSAFGRHGRFVAAKDAPSSDPAAAATPEPARTKQLLKEAKQMERADKIYESVDHVKAICAHWVCRESVCNNSGAWCYVPNPQEHFAITPADMETWAHKIVAGDNGVAVMAPPIQLLEHWRRTGNKLTVNPHNRRRKKGRRGSSSSDDGESIRKLQKRAERQRVEMEMRRMREREGTHCRGGSGAEMDDWGPAADVKAWRRALQPRC</sequence>
<feature type="compositionally biased region" description="Basic residues" evidence="1">
    <location>
        <begin position="21"/>
        <end position="34"/>
    </location>
</feature>
<evidence type="ECO:0000313" key="2">
    <source>
        <dbReference type="EMBL" id="KAF2867862.1"/>
    </source>
</evidence>
<gene>
    <name evidence="2" type="ORF">BDV95DRAFT_164000</name>
</gene>
<feature type="region of interest" description="Disordered" evidence="1">
    <location>
        <begin position="1"/>
        <end position="58"/>
    </location>
</feature>
<reference evidence="2 3" key="1">
    <citation type="submission" date="2020-01" db="EMBL/GenBank/DDBJ databases">
        <authorList>
            <consortium name="DOE Joint Genome Institute"/>
            <person name="Haridas S."/>
            <person name="Albert R."/>
            <person name="Binder M."/>
            <person name="Bloem J."/>
            <person name="Labutti K."/>
            <person name="Salamov A."/>
            <person name="Andreopoulos B."/>
            <person name="Baker S.E."/>
            <person name="Barry K."/>
            <person name="Bills G."/>
            <person name="Bluhm B.H."/>
            <person name="Cannon C."/>
            <person name="Castanera R."/>
            <person name="Culley D.E."/>
            <person name="Daum C."/>
            <person name="Ezra D."/>
            <person name="Gonzalez J.B."/>
            <person name="Henrissat B."/>
            <person name="Kuo A."/>
            <person name="Liang C."/>
            <person name="Lipzen A."/>
            <person name="Lutzoni F."/>
            <person name="Magnuson J."/>
            <person name="Mondo S."/>
            <person name="Nolan M."/>
            <person name="Ohm R."/>
            <person name="Pangilinan J."/>
            <person name="Park H.-J.H."/>
            <person name="Ramirez L."/>
            <person name="Alfaro M."/>
            <person name="Sun H."/>
            <person name="Tritt A."/>
            <person name="Yoshinaga Y."/>
            <person name="Zwiers L.-H.L."/>
            <person name="Turgeon B.G."/>
            <person name="Goodwin S.B."/>
            <person name="Spatafora J.W."/>
            <person name="Crous P.W."/>
            <person name="Grigoriev I.V."/>
        </authorList>
    </citation>
    <scope>NUCLEOTIDE SEQUENCE [LARGE SCALE GENOMIC DNA]</scope>
    <source>
        <strain evidence="2 3">CBS 611.86</strain>
    </source>
</reference>